<dbReference type="InterPro" id="IPR016181">
    <property type="entry name" value="Acyl_CoA_acyltransferase"/>
</dbReference>
<dbReference type="SUPFAM" id="SSF55729">
    <property type="entry name" value="Acyl-CoA N-acyltransferases (Nat)"/>
    <property type="match status" value="1"/>
</dbReference>
<protein>
    <submittedName>
        <fullName evidence="2">GNAT family N-acetyltransferase</fullName>
    </submittedName>
</protein>
<name>A0A926NHA2_9BACI</name>
<evidence type="ECO:0000313" key="3">
    <source>
        <dbReference type="Proteomes" id="UP000626844"/>
    </source>
</evidence>
<dbReference type="PANTHER" id="PTHR43233">
    <property type="entry name" value="FAMILY N-ACETYLTRANSFERASE, PUTATIVE (AFU_ORTHOLOGUE AFUA_6G03350)-RELATED"/>
    <property type="match status" value="1"/>
</dbReference>
<dbReference type="AlphaFoldDB" id="A0A926NHA2"/>
<comment type="caution">
    <text evidence="2">The sequence shown here is derived from an EMBL/GenBank/DDBJ whole genome shotgun (WGS) entry which is preliminary data.</text>
</comment>
<evidence type="ECO:0000313" key="2">
    <source>
        <dbReference type="EMBL" id="MBD1383444.1"/>
    </source>
</evidence>
<accession>A0A926NHA2</accession>
<dbReference type="EMBL" id="JACXAI010000056">
    <property type="protein sequence ID" value="MBD1383444.1"/>
    <property type="molecule type" value="Genomic_DNA"/>
</dbReference>
<sequence>MKNRKQIIYKTDAAVSPEDVSSVFKMSGIKRPSDDLPRLQRMIDHADVIITAWVDDKLVGIARAITDFSYCCYLSDLAVHKEYQNMGIGRELVRLLHEHVGEEVALLLLSSPIAMEYYPHIGFEKIENGYRIPRMR</sequence>
<dbReference type="GO" id="GO:0016747">
    <property type="term" value="F:acyltransferase activity, transferring groups other than amino-acyl groups"/>
    <property type="evidence" value="ECO:0007669"/>
    <property type="project" value="InterPro"/>
</dbReference>
<dbReference type="Gene3D" id="3.40.630.30">
    <property type="match status" value="1"/>
</dbReference>
<dbReference type="RefSeq" id="WP_191162623.1">
    <property type="nucleotide sequence ID" value="NZ_JACXAI010000056.1"/>
</dbReference>
<dbReference type="CDD" id="cd04301">
    <property type="entry name" value="NAT_SF"/>
    <property type="match status" value="1"/>
</dbReference>
<dbReference type="PROSITE" id="PS51186">
    <property type="entry name" value="GNAT"/>
    <property type="match status" value="1"/>
</dbReference>
<dbReference type="Pfam" id="PF00583">
    <property type="entry name" value="Acetyltransf_1"/>
    <property type="match status" value="1"/>
</dbReference>
<organism evidence="2 3">
    <name type="scientific">Metabacillus arenae</name>
    <dbReference type="NCBI Taxonomy" id="2771434"/>
    <lineage>
        <taxon>Bacteria</taxon>
        <taxon>Bacillati</taxon>
        <taxon>Bacillota</taxon>
        <taxon>Bacilli</taxon>
        <taxon>Bacillales</taxon>
        <taxon>Bacillaceae</taxon>
        <taxon>Metabacillus</taxon>
    </lineage>
</organism>
<proteinExistence type="predicted"/>
<evidence type="ECO:0000259" key="1">
    <source>
        <dbReference type="PROSITE" id="PS51186"/>
    </source>
</evidence>
<dbReference type="PANTHER" id="PTHR43233:SF1">
    <property type="entry name" value="FAMILY N-ACETYLTRANSFERASE, PUTATIVE (AFU_ORTHOLOGUE AFUA_6G03350)-RELATED"/>
    <property type="match status" value="1"/>
</dbReference>
<dbReference type="Proteomes" id="UP000626844">
    <property type="component" value="Unassembled WGS sequence"/>
</dbReference>
<dbReference type="InterPro" id="IPR053144">
    <property type="entry name" value="Acetyltransferase_Butenolide"/>
</dbReference>
<feature type="domain" description="N-acetyltransferase" evidence="1">
    <location>
        <begin position="10"/>
        <end position="136"/>
    </location>
</feature>
<reference evidence="2" key="1">
    <citation type="submission" date="2020-09" db="EMBL/GenBank/DDBJ databases">
        <title>A novel bacterium of genus Bacillus, isolated from South China Sea.</title>
        <authorList>
            <person name="Huang H."/>
            <person name="Mo K."/>
            <person name="Hu Y."/>
        </authorList>
    </citation>
    <scope>NUCLEOTIDE SEQUENCE</scope>
    <source>
        <strain evidence="2">IB182487</strain>
    </source>
</reference>
<keyword evidence="3" id="KW-1185">Reference proteome</keyword>
<dbReference type="InterPro" id="IPR000182">
    <property type="entry name" value="GNAT_dom"/>
</dbReference>
<gene>
    <name evidence="2" type="ORF">IC621_25010</name>
</gene>